<protein>
    <recommendedName>
        <fullName evidence="3">BRCT domain-containing protein</fullName>
    </recommendedName>
</protein>
<dbReference type="Pfam" id="PF00533">
    <property type="entry name" value="BRCT"/>
    <property type="match status" value="2"/>
</dbReference>
<dbReference type="InterPro" id="IPR001357">
    <property type="entry name" value="BRCT_dom"/>
</dbReference>
<feature type="region of interest" description="Disordered" evidence="2">
    <location>
        <begin position="1"/>
        <end position="38"/>
    </location>
</feature>
<evidence type="ECO:0000313" key="4">
    <source>
        <dbReference type="EMBL" id="KZT73522.1"/>
    </source>
</evidence>
<evidence type="ECO:0000313" key="5">
    <source>
        <dbReference type="Proteomes" id="UP000076727"/>
    </source>
</evidence>
<evidence type="ECO:0000256" key="1">
    <source>
        <dbReference type="ARBA" id="ARBA00022737"/>
    </source>
</evidence>
<proteinExistence type="predicted"/>
<dbReference type="OrthoDB" id="251770at2759"/>
<dbReference type="PANTHER" id="PTHR13561:SF20">
    <property type="entry name" value="DNA TOPOISOMERASE 2-BINDING PROTEIN 1"/>
    <property type="match status" value="1"/>
</dbReference>
<dbReference type="Proteomes" id="UP000076727">
    <property type="component" value="Unassembled WGS sequence"/>
</dbReference>
<dbReference type="PANTHER" id="PTHR13561">
    <property type="entry name" value="DNA REPLICATION REGULATOR DPB11-RELATED"/>
    <property type="match status" value="1"/>
</dbReference>
<reference evidence="4 5" key="1">
    <citation type="journal article" date="2016" name="Mol. Biol. Evol.">
        <title>Comparative Genomics of Early-Diverging Mushroom-Forming Fungi Provides Insights into the Origins of Lignocellulose Decay Capabilities.</title>
        <authorList>
            <person name="Nagy L.G."/>
            <person name="Riley R."/>
            <person name="Tritt A."/>
            <person name="Adam C."/>
            <person name="Daum C."/>
            <person name="Floudas D."/>
            <person name="Sun H."/>
            <person name="Yadav J.S."/>
            <person name="Pangilinan J."/>
            <person name="Larsson K.H."/>
            <person name="Matsuura K."/>
            <person name="Barry K."/>
            <person name="Labutti K."/>
            <person name="Kuo R."/>
            <person name="Ohm R.A."/>
            <person name="Bhattacharya S.S."/>
            <person name="Shirouzu T."/>
            <person name="Yoshinaga Y."/>
            <person name="Martin F.M."/>
            <person name="Grigoriev I.V."/>
            <person name="Hibbett D.S."/>
        </authorList>
    </citation>
    <scope>NUCLEOTIDE SEQUENCE [LARGE SCALE GENOMIC DNA]</scope>
    <source>
        <strain evidence="4 5">L-15889</strain>
    </source>
</reference>
<dbReference type="AlphaFoldDB" id="A0A165TJ81"/>
<feature type="region of interest" description="Disordered" evidence="2">
    <location>
        <begin position="329"/>
        <end position="351"/>
    </location>
</feature>
<keyword evidence="1" id="KW-0677">Repeat</keyword>
<feature type="compositionally biased region" description="Basic residues" evidence="2">
    <location>
        <begin position="912"/>
        <end position="929"/>
    </location>
</feature>
<dbReference type="EMBL" id="KV429036">
    <property type="protein sequence ID" value="KZT73522.1"/>
    <property type="molecule type" value="Genomic_DNA"/>
</dbReference>
<dbReference type="InterPro" id="IPR059215">
    <property type="entry name" value="BRCT2_TopBP1-like"/>
</dbReference>
<keyword evidence="5" id="KW-1185">Reference proteome</keyword>
<feature type="domain" description="BRCT" evidence="3">
    <location>
        <begin position="450"/>
        <end position="539"/>
    </location>
</feature>
<feature type="compositionally biased region" description="Low complexity" evidence="2">
    <location>
        <begin position="725"/>
        <end position="736"/>
    </location>
</feature>
<organism evidence="4 5">
    <name type="scientific">Daedalea quercina L-15889</name>
    <dbReference type="NCBI Taxonomy" id="1314783"/>
    <lineage>
        <taxon>Eukaryota</taxon>
        <taxon>Fungi</taxon>
        <taxon>Dikarya</taxon>
        <taxon>Basidiomycota</taxon>
        <taxon>Agaricomycotina</taxon>
        <taxon>Agaricomycetes</taxon>
        <taxon>Polyporales</taxon>
        <taxon>Fomitopsis</taxon>
    </lineage>
</organism>
<dbReference type="GO" id="GO:0033314">
    <property type="term" value="P:mitotic DNA replication checkpoint signaling"/>
    <property type="evidence" value="ECO:0007669"/>
    <property type="project" value="TreeGrafter"/>
</dbReference>
<gene>
    <name evidence="4" type="ORF">DAEQUDRAFT_808193</name>
</gene>
<evidence type="ECO:0000256" key="2">
    <source>
        <dbReference type="SAM" id="MobiDB-lite"/>
    </source>
</evidence>
<dbReference type="GO" id="GO:0007095">
    <property type="term" value="P:mitotic G2 DNA damage checkpoint signaling"/>
    <property type="evidence" value="ECO:0007669"/>
    <property type="project" value="TreeGrafter"/>
</dbReference>
<dbReference type="STRING" id="1314783.A0A165TJ81"/>
<accession>A0A165TJ81</accession>
<feature type="region of interest" description="Disordered" evidence="2">
    <location>
        <begin position="897"/>
        <end position="929"/>
    </location>
</feature>
<dbReference type="SMART" id="SM00292">
    <property type="entry name" value="BRCT"/>
    <property type="match status" value="3"/>
</dbReference>
<feature type="region of interest" description="Disordered" evidence="2">
    <location>
        <begin position="383"/>
        <end position="432"/>
    </location>
</feature>
<feature type="domain" description="BRCT" evidence="3">
    <location>
        <begin position="54"/>
        <end position="128"/>
    </location>
</feature>
<dbReference type="CDD" id="cd17731">
    <property type="entry name" value="BRCT_TopBP1_rpt2_like"/>
    <property type="match status" value="1"/>
</dbReference>
<dbReference type="SUPFAM" id="SSF52113">
    <property type="entry name" value="BRCT domain"/>
    <property type="match status" value="4"/>
</dbReference>
<feature type="compositionally biased region" description="Pro residues" evidence="2">
    <location>
        <begin position="259"/>
        <end position="268"/>
    </location>
</feature>
<feature type="domain" description="BRCT" evidence="3">
    <location>
        <begin position="145"/>
        <end position="245"/>
    </location>
</feature>
<name>A0A165TJ81_9APHY</name>
<dbReference type="Gene3D" id="3.40.50.10190">
    <property type="entry name" value="BRCT domain"/>
    <property type="match status" value="4"/>
</dbReference>
<sequence>MNRRRTNKSAKVPNVKLRPAAPADRTSKGGKDTTPAWAQDVGFDSEQEVSTVDLCPRPFRGVVVCATGIEDKTTLFKQALELGALATGDFTDRVTHLVAAESGSAKYRCALENRIPIMHPSWITECFEIWLKGDDVNLHASIEKYRLPVFTGVVLCISGIDDLERRMQINRLVTKNGGKYVKNIERPVKVTHLVCGSANEDQTEKMKYAEKFNQRGEANIEIVWEEWFWDSLDFGGRFNEAAYKVSNPRPQRRQLPPDRATPPPPSSSPQPHCSQSYAHTEKNRSTDLLAAATNDEEEVASARHVPEEMLAIWGSLLKPRGFEVQAGRLVRSPSKTQAQQPAVGEESPTRANMQRLGAEDEQLKIVGKGQSALALSSFRRANSFAPTGKDKDAASSRQPFKRTAPVGPQSSFLAHPCGASSRAGPSRPSTTVIGDKGKERAIENLEQESAASSLFEGLKFRALGEAQGPSVKAAIRECGGTLVNESDEDVDYIIVRLVSGSNFFRQEVDENERRKYRTECWLERCIFDERICSPEEHVTFVPLNILTPVDGAERIVLSHSGLDQSEACWIRRLTRALGITIALNFSRHSTHLLCPSRTGAKADKATEWGIPVVDMSWLADIANTGGMPSADHEGEHLQELPMGPETVAAEMDLDPVPPKVDRKGKGKAKAEVEGTMSDITNGISCGTDVDPAGVESFGEPNGLLGETWKPPATPPPPSRSSTGLARTATTDSATSAQILVRDSRAPSIAEIPLPVPTQRVPSSESPSPLKHPGTASVPGSPTKPPKNVQLALHDSITSLLGKRPSTEDESSEKAQPSRAGKRARPPKAKSTSFTKPADGDQVDGFDPDVLTTPSTFNLAEAQSAGRNMHVGYDDPGQHAEKKKLLKLLTAQKKKEIWDIDDGESVQAEPITKPKKGPMPRRRGARAPGF</sequence>
<dbReference type="InterPro" id="IPR036420">
    <property type="entry name" value="BRCT_dom_sf"/>
</dbReference>
<feature type="region of interest" description="Disordered" evidence="2">
    <location>
        <begin position="679"/>
        <end position="851"/>
    </location>
</feature>
<dbReference type="Pfam" id="PF12738">
    <property type="entry name" value="PTCB-BRCT"/>
    <property type="match status" value="1"/>
</dbReference>
<dbReference type="PROSITE" id="PS50172">
    <property type="entry name" value="BRCT"/>
    <property type="match status" value="4"/>
</dbReference>
<dbReference type="GO" id="GO:0006270">
    <property type="term" value="P:DNA replication initiation"/>
    <property type="evidence" value="ECO:0007669"/>
    <property type="project" value="TreeGrafter"/>
</dbReference>
<feature type="domain" description="BRCT" evidence="3">
    <location>
        <begin position="544"/>
        <end position="620"/>
    </location>
</feature>
<evidence type="ECO:0000259" key="3">
    <source>
        <dbReference type="PROSITE" id="PS50172"/>
    </source>
</evidence>
<feature type="region of interest" description="Disordered" evidence="2">
    <location>
        <begin position="245"/>
        <end position="282"/>
    </location>
</feature>